<feature type="domain" description="SGNH hydrolase-type esterase" evidence="1">
    <location>
        <begin position="22"/>
        <end position="206"/>
    </location>
</feature>
<accession>A0AA39UC29</accession>
<organism evidence="2 3">
    <name type="scientific">Cladonia borealis</name>
    <dbReference type="NCBI Taxonomy" id="184061"/>
    <lineage>
        <taxon>Eukaryota</taxon>
        <taxon>Fungi</taxon>
        <taxon>Dikarya</taxon>
        <taxon>Ascomycota</taxon>
        <taxon>Pezizomycotina</taxon>
        <taxon>Lecanoromycetes</taxon>
        <taxon>OSLEUM clade</taxon>
        <taxon>Lecanoromycetidae</taxon>
        <taxon>Lecanorales</taxon>
        <taxon>Lecanorineae</taxon>
        <taxon>Cladoniaceae</taxon>
        <taxon>Cladonia</taxon>
    </lineage>
</organism>
<dbReference type="SUPFAM" id="SSF52266">
    <property type="entry name" value="SGNH hydrolase"/>
    <property type="match status" value="1"/>
</dbReference>
<dbReference type="AlphaFoldDB" id="A0AA39UC29"/>
<dbReference type="Proteomes" id="UP001166286">
    <property type="component" value="Unassembled WGS sequence"/>
</dbReference>
<name>A0AA39UC29_9LECA</name>
<dbReference type="InterPro" id="IPR013830">
    <property type="entry name" value="SGNH_hydro"/>
</dbReference>
<evidence type="ECO:0000313" key="2">
    <source>
        <dbReference type="EMBL" id="KAK0514031.1"/>
    </source>
</evidence>
<dbReference type="GO" id="GO:0004622">
    <property type="term" value="F:phosphatidylcholine lysophospholipase activity"/>
    <property type="evidence" value="ECO:0007669"/>
    <property type="project" value="TreeGrafter"/>
</dbReference>
<gene>
    <name evidence="2" type="ORF">JMJ35_003753</name>
</gene>
<dbReference type="CDD" id="cd00229">
    <property type="entry name" value="SGNH_hydrolase"/>
    <property type="match status" value="1"/>
</dbReference>
<evidence type="ECO:0000313" key="3">
    <source>
        <dbReference type="Proteomes" id="UP001166286"/>
    </source>
</evidence>
<dbReference type="InterPro" id="IPR051532">
    <property type="entry name" value="Ester_Hydrolysis_Enzymes"/>
</dbReference>
<dbReference type="Gene3D" id="3.40.50.1110">
    <property type="entry name" value="SGNH hydrolase"/>
    <property type="match status" value="1"/>
</dbReference>
<dbReference type="PANTHER" id="PTHR30383">
    <property type="entry name" value="THIOESTERASE 1/PROTEASE 1/LYSOPHOSPHOLIPASE L1"/>
    <property type="match status" value="1"/>
</dbReference>
<evidence type="ECO:0000259" key="1">
    <source>
        <dbReference type="Pfam" id="PF13472"/>
    </source>
</evidence>
<dbReference type="InterPro" id="IPR036514">
    <property type="entry name" value="SGNH_hydro_sf"/>
</dbReference>
<protein>
    <recommendedName>
        <fullName evidence="1">SGNH hydrolase-type esterase domain-containing protein</fullName>
    </recommendedName>
</protein>
<proteinExistence type="predicted"/>
<comment type="caution">
    <text evidence="2">The sequence shown here is derived from an EMBL/GenBank/DDBJ whole genome shotgun (WGS) entry which is preliminary data.</text>
</comment>
<keyword evidence="3" id="KW-1185">Reference proteome</keyword>
<dbReference type="PANTHER" id="PTHR30383:SF19">
    <property type="entry name" value="FIBRONECTIN TYPE-III DOMAIN-CONTAINING PROTEIN"/>
    <property type="match status" value="1"/>
</dbReference>
<reference evidence="2" key="1">
    <citation type="submission" date="2023-03" db="EMBL/GenBank/DDBJ databases">
        <title>Complete genome of Cladonia borealis.</title>
        <authorList>
            <person name="Park H."/>
        </authorList>
    </citation>
    <scope>NUCLEOTIDE SEQUENCE</scope>
    <source>
        <strain evidence="2">ANT050790</strain>
    </source>
</reference>
<dbReference type="Pfam" id="PF13472">
    <property type="entry name" value="Lipase_GDSL_2"/>
    <property type="match status" value="1"/>
</dbReference>
<dbReference type="EMBL" id="JAFEKC020000006">
    <property type="protein sequence ID" value="KAK0514031.1"/>
    <property type="molecule type" value="Genomic_DNA"/>
</dbReference>
<sequence length="238" mass="25863">MADDQAIFNPSSAEKMALRILCFGASITAGWSAGGSHHYPYSSQLSARLADALPATHFSIEVDGLSGDTLINGQYTNRMQQDMKSVKVAYDWVIIQAGGNDLGWGREPQTIFSALKPFWEIPLSTGANVLALTVTEHGNDNAEQFAQRVALNDLISNYTDSNHTIAGGNYYVADVATAIPYKTMSKSDRKLFWSDDTHFTQAGYALMGDVIADRLIDLVHGNDTTLNSTGAMKATFKL</sequence>